<evidence type="ECO:0000313" key="4">
    <source>
        <dbReference type="Proteomes" id="UP000609651"/>
    </source>
</evidence>
<comment type="caution">
    <text evidence="3">The sequence shown here is derived from an EMBL/GenBank/DDBJ whole genome shotgun (WGS) entry which is preliminary data.</text>
</comment>
<feature type="transmembrane region" description="Helical" evidence="1">
    <location>
        <begin position="46"/>
        <end position="68"/>
    </location>
</feature>
<keyword evidence="1" id="KW-1133">Transmembrane helix</keyword>
<proteinExistence type="predicted"/>
<feature type="domain" description="DUF58" evidence="2">
    <location>
        <begin position="349"/>
        <end position="447"/>
    </location>
</feature>
<evidence type="ECO:0000259" key="2">
    <source>
        <dbReference type="Pfam" id="PF01882"/>
    </source>
</evidence>
<protein>
    <recommendedName>
        <fullName evidence="2">DUF58 domain-containing protein</fullName>
    </recommendedName>
</protein>
<name>A0ABX1VGB6_9PLAN</name>
<feature type="transmembrane region" description="Helical" evidence="1">
    <location>
        <begin position="114"/>
        <end position="132"/>
    </location>
</feature>
<feature type="transmembrane region" description="Helical" evidence="1">
    <location>
        <begin position="153"/>
        <end position="173"/>
    </location>
</feature>
<accession>A0ABX1VGB6</accession>
<evidence type="ECO:0000256" key="1">
    <source>
        <dbReference type="SAM" id="Phobius"/>
    </source>
</evidence>
<dbReference type="PANTHER" id="PTHR34351">
    <property type="entry name" value="SLR1927 PROTEIN-RELATED"/>
    <property type="match status" value="1"/>
</dbReference>
<dbReference type="EMBL" id="WTPX01000108">
    <property type="protein sequence ID" value="NNJ26925.1"/>
    <property type="molecule type" value="Genomic_DNA"/>
</dbReference>
<evidence type="ECO:0000313" key="3">
    <source>
        <dbReference type="EMBL" id="NNJ26925.1"/>
    </source>
</evidence>
<reference evidence="3 4" key="1">
    <citation type="journal article" date="2020" name="Syst. Appl. Microbiol.">
        <title>Alienimonas chondri sp. nov., a novel planctomycete isolated from the biofilm of the red alga Chondrus crispus.</title>
        <authorList>
            <person name="Vitorino I."/>
            <person name="Albuquerque L."/>
            <person name="Wiegand S."/>
            <person name="Kallscheuer N."/>
            <person name="da Costa M.S."/>
            <person name="Lobo-da-Cunha A."/>
            <person name="Jogler C."/>
            <person name="Lage O.M."/>
        </authorList>
    </citation>
    <scope>NUCLEOTIDE SEQUENCE [LARGE SCALE GENOMIC DNA]</scope>
    <source>
        <strain evidence="3 4">LzC2</strain>
    </source>
</reference>
<dbReference type="InterPro" id="IPR002881">
    <property type="entry name" value="DUF58"/>
</dbReference>
<dbReference type="Pfam" id="PF01882">
    <property type="entry name" value="DUF58"/>
    <property type="match status" value="1"/>
</dbReference>
<feature type="transmembrane region" description="Helical" evidence="1">
    <location>
        <begin position="20"/>
        <end position="40"/>
    </location>
</feature>
<dbReference type="Proteomes" id="UP000609651">
    <property type="component" value="Unassembled WGS sequence"/>
</dbReference>
<keyword evidence="4" id="KW-1185">Reference proteome</keyword>
<feature type="transmembrane region" description="Helical" evidence="1">
    <location>
        <begin position="89"/>
        <end position="108"/>
    </location>
</feature>
<keyword evidence="1" id="KW-0812">Transmembrane</keyword>
<keyword evidence="1" id="KW-0472">Membrane</keyword>
<sequence>MTEVPPADLRFGAPALLGRAVAVLGLCGVVLGLGMTWGMLERLDPAVPLLIAAAAGAVLVWLSADLAARIDAQLRPDRFGRPRPVRRRGWIGVGALALAASLANLTSWTGLYGFLPLIAAGVGVWCLTGAARRVWLARGGGSRFRGREERLRLTMPGMIAVAIAAVLLLGAFLGPSNMLLLVCCMTIGPIAADAWFAAGSLRRCEVRRIAPTVAAAGEVALVEIALAHRGRWLPAVQVTAADRVRNRREELVAAVSFTHLPPRDRQTGVYRLEPRIRGVHALGPITLSTAFPLGLVRREAVVQEEAEILALPPLGRMLPLWTRQSAHSDELAHHARSRKGLFEDEFYQLREYRPGDGPRSIHWRSSAKAGELMVREHHESRDRDLVVVLDFHADGPPGLEDENTQERAASIAATIVEEHLRRHGGATLSLRIAGAEDRMYLGRAGGDLTGPLTELALAEPGPSGDPGKAAFNATTETGPAARKTLITTRAPEDAALSDAGLGSGWTIVSARPGQYEDLYEPATFEAYSDDSPPGSLVR</sequence>
<dbReference type="PANTHER" id="PTHR34351:SF2">
    <property type="entry name" value="DUF58 DOMAIN-CONTAINING PROTEIN"/>
    <property type="match status" value="1"/>
</dbReference>
<organism evidence="3 4">
    <name type="scientific">Alienimonas chondri</name>
    <dbReference type="NCBI Taxonomy" id="2681879"/>
    <lineage>
        <taxon>Bacteria</taxon>
        <taxon>Pseudomonadati</taxon>
        <taxon>Planctomycetota</taxon>
        <taxon>Planctomycetia</taxon>
        <taxon>Planctomycetales</taxon>
        <taxon>Planctomycetaceae</taxon>
        <taxon>Alienimonas</taxon>
    </lineage>
</organism>
<gene>
    <name evidence="3" type="ORF">LzC2_30210</name>
</gene>
<dbReference type="RefSeq" id="WP_171188434.1">
    <property type="nucleotide sequence ID" value="NZ_WTPX01000108.1"/>
</dbReference>